<reference evidence="2 3" key="1">
    <citation type="journal article" date="2018" name="Front. Microbiol.">
        <title>Conversion of Methionine to Cysteine in Lactobacillus paracasei Depends on the Highly Mobile cysK-ctl-cysE Gene Cluster.</title>
        <authorList>
            <person name="Wuthrich D."/>
            <person name="Irmler S."/>
            <person name="Berthoud H."/>
            <person name="Guggenbuhl B."/>
            <person name="Eugster E."/>
            <person name="Bruggmann R."/>
        </authorList>
    </citation>
    <scope>NUCLEOTIDE SEQUENCE [LARGE SCALE GENOMIC DNA]</scope>
    <source>
        <strain evidence="2 3">FAM18172</strain>
    </source>
</reference>
<comment type="caution">
    <text evidence="2">The sequence shown here is derived from an EMBL/GenBank/DDBJ whole genome shotgun (WGS) entry which is preliminary data.</text>
</comment>
<organism evidence="2 3">
    <name type="scientific">Lacticaseibacillus paracasei</name>
    <name type="common">Lactobacillus paracasei</name>
    <dbReference type="NCBI Taxonomy" id="1597"/>
    <lineage>
        <taxon>Bacteria</taxon>
        <taxon>Bacillati</taxon>
        <taxon>Bacillota</taxon>
        <taxon>Bacilli</taxon>
        <taxon>Lactobacillales</taxon>
        <taxon>Lactobacillaceae</taxon>
        <taxon>Lacticaseibacillus</taxon>
    </lineage>
</organism>
<dbReference type="Proteomes" id="UP000285532">
    <property type="component" value="Unassembled WGS sequence"/>
</dbReference>
<protein>
    <submittedName>
        <fullName evidence="2">Uncharacterized protein</fullName>
    </submittedName>
</protein>
<keyword evidence="1" id="KW-0472">Membrane</keyword>
<sequence>MHSAASDSSDSNSFSDIVFTTFSITGESIFTTSKKTAKKPAGVGQRRGWDSNPRALGLLCISTLYIILPFTFVGLSPVSK</sequence>
<feature type="transmembrane region" description="Helical" evidence="1">
    <location>
        <begin position="55"/>
        <end position="75"/>
    </location>
</feature>
<gene>
    <name evidence="2" type="ORF">FAM18172_03060</name>
</gene>
<name>A0A422M1I9_LACPA</name>
<keyword evidence="1" id="KW-1133">Transmembrane helix</keyword>
<dbReference type="AlphaFoldDB" id="A0A422M1I9"/>
<evidence type="ECO:0000313" key="2">
    <source>
        <dbReference type="EMBL" id="RND80622.1"/>
    </source>
</evidence>
<evidence type="ECO:0000256" key="1">
    <source>
        <dbReference type="SAM" id="Phobius"/>
    </source>
</evidence>
<keyword evidence="1" id="KW-0812">Transmembrane</keyword>
<evidence type="ECO:0000313" key="3">
    <source>
        <dbReference type="Proteomes" id="UP000285532"/>
    </source>
</evidence>
<proteinExistence type="predicted"/>
<dbReference type="EMBL" id="LKFU01000143">
    <property type="protein sequence ID" value="RND80622.1"/>
    <property type="molecule type" value="Genomic_DNA"/>
</dbReference>
<accession>A0A422M1I9</accession>